<evidence type="ECO:0000259" key="10">
    <source>
        <dbReference type="PROSITE" id="PS50110"/>
    </source>
</evidence>
<evidence type="ECO:0000256" key="3">
    <source>
        <dbReference type="ARBA" id="ARBA00023012"/>
    </source>
</evidence>
<organism evidence="12 13">
    <name type="scientific">Candidatus Syntrophonatronum acetioxidans</name>
    <dbReference type="NCBI Taxonomy" id="1795816"/>
    <lineage>
        <taxon>Bacteria</taxon>
        <taxon>Bacillati</taxon>
        <taxon>Bacillota</taxon>
        <taxon>Clostridia</taxon>
        <taxon>Eubacteriales</taxon>
        <taxon>Syntrophomonadaceae</taxon>
        <taxon>Candidatus Syntrophonatronum</taxon>
    </lineage>
</organism>
<evidence type="ECO:0000256" key="5">
    <source>
        <dbReference type="ARBA" id="ARBA00023125"/>
    </source>
</evidence>
<dbReference type="InterPro" id="IPR036388">
    <property type="entry name" value="WH-like_DNA-bd_sf"/>
</dbReference>
<dbReference type="GO" id="GO:0000976">
    <property type="term" value="F:transcription cis-regulatory region binding"/>
    <property type="evidence" value="ECO:0007669"/>
    <property type="project" value="TreeGrafter"/>
</dbReference>
<dbReference type="GO" id="GO:0032993">
    <property type="term" value="C:protein-DNA complex"/>
    <property type="evidence" value="ECO:0007669"/>
    <property type="project" value="TreeGrafter"/>
</dbReference>
<evidence type="ECO:0000256" key="7">
    <source>
        <dbReference type="ARBA" id="ARBA00024867"/>
    </source>
</evidence>
<dbReference type="InterPro" id="IPR011006">
    <property type="entry name" value="CheY-like_superfamily"/>
</dbReference>
<keyword evidence="2 8" id="KW-0597">Phosphoprotein</keyword>
<reference evidence="12 13" key="1">
    <citation type="submission" date="2018-08" db="EMBL/GenBank/DDBJ databases">
        <title>The metabolism and importance of syntrophic acetate oxidation coupled to methane or sulfide production in haloalkaline environments.</title>
        <authorList>
            <person name="Timmers P.H.A."/>
            <person name="Vavourakis C.D."/>
            <person name="Sorokin D.Y."/>
            <person name="Sinninghe Damste J.S."/>
            <person name="Muyzer G."/>
            <person name="Stams A.J.M."/>
            <person name="Plugge C.M."/>
        </authorList>
    </citation>
    <scope>NUCLEOTIDE SEQUENCE [LARGE SCALE GENOMIC DNA]</scope>
    <source>
        <strain evidence="12">MSAO_Bac1</strain>
    </source>
</reference>
<feature type="modified residue" description="4-aspartylphosphate" evidence="8">
    <location>
        <position position="52"/>
    </location>
</feature>
<dbReference type="SUPFAM" id="SSF52172">
    <property type="entry name" value="CheY-like"/>
    <property type="match status" value="1"/>
</dbReference>
<keyword evidence="6" id="KW-0804">Transcription</keyword>
<dbReference type="SMART" id="SM00862">
    <property type="entry name" value="Trans_reg_C"/>
    <property type="match status" value="1"/>
</dbReference>
<dbReference type="InterPro" id="IPR001867">
    <property type="entry name" value="OmpR/PhoB-type_DNA-bd"/>
</dbReference>
<dbReference type="GO" id="GO:0000156">
    <property type="term" value="F:phosphorelay response regulator activity"/>
    <property type="evidence" value="ECO:0007669"/>
    <property type="project" value="TreeGrafter"/>
</dbReference>
<dbReference type="Proteomes" id="UP000285138">
    <property type="component" value="Unassembled WGS sequence"/>
</dbReference>
<name>A0A424YFS4_9FIRM</name>
<dbReference type="EMBL" id="QZAA01000111">
    <property type="protein sequence ID" value="RQD76713.1"/>
    <property type="molecule type" value="Genomic_DNA"/>
</dbReference>
<evidence type="ECO:0000256" key="8">
    <source>
        <dbReference type="PROSITE-ProRule" id="PRU00169"/>
    </source>
</evidence>
<evidence type="ECO:0000313" key="13">
    <source>
        <dbReference type="Proteomes" id="UP000285138"/>
    </source>
</evidence>
<dbReference type="AlphaFoldDB" id="A0A424YFS4"/>
<evidence type="ECO:0000256" key="1">
    <source>
        <dbReference type="ARBA" id="ARBA00018672"/>
    </source>
</evidence>
<dbReference type="PROSITE" id="PS50110">
    <property type="entry name" value="RESPONSE_REGULATORY"/>
    <property type="match status" value="1"/>
</dbReference>
<keyword evidence="4" id="KW-0805">Transcription regulation</keyword>
<accession>A0A424YFS4</accession>
<gene>
    <name evidence="12" type="ORF">D5R97_03775</name>
</gene>
<dbReference type="PANTHER" id="PTHR48111">
    <property type="entry name" value="REGULATOR OF RPOS"/>
    <property type="match status" value="1"/>
</dbReference>
<dbReference type="InterPro" id="IPR016032">
    <property type="entry name" value="Sig_transdc_resp-reg_C-effctor"/>
</dbReference>
<evidence type="ECO:0000256" key="4">
    <source>
        <dbReference type="ARBA" id="ARBA00023015"/>
    </source>
</evidence>
<comment type="caution">
    <text evidence="12">The sequence shown here is derived from an EMBL/GenBank/DDBJ whole genome shotgun (WGS) entry which is preliminary data.</text>
</comment>
<dbReference type="SUPFAM" id="SSF46894">
    <property type="entry name" value="C-terminal effector domain of the bipartite response regulators"/>
    <property type="match status" value="1"/>
</dbReference>
<evidence type="ECO:0000256" key="6">
    <source>
        <dbReference type="ARBA" id="ARBA00023163"/>
    </source>
</evidence>
<protein>
    <recommendedName>
        <fullName evidence="1">Stage 0 sporulation protein A homolog</fullName>
    </recommendedName>
</protein>
<evidence type="ECO:0000259" key="11">
    <source>
        <dbReference type="PROSITE" id="PS51755"/>
    </source>
</evidence>
<keyword evidence="5 9" id="KW-0238">DNA-binding</keyword>
<evidence type="ECO:0000256" key="9">
    <source>
        <dbReference type="PROSITE-ProRule" id="PRU01091"/>
    </source>
</evidence>
<dbReference type="Pfam" id="PF00072">
    <property type="entry name" value="Response_reg"/>
    <property type="match status" value="1"/>
</dbReference>
<sequence>MAKVLVVDDEKPIADIIKYNLEQEGFSVLAAYDGEEAIRIALQERPDLIVLDIMLPEKDGFTVCREIRKELSVPILMLTAKDTEMDKVLGLELGADDYVTKPFSARELIARVRAILRRMKEGKKQIQEEVLRCGEIEVDQGKVEARRGDQVLELTYREFALLVYLLQNAGYVISRKKLLSQVWGYDYYGDERTVDVTVRRLREKVEDDPGNPKYIKTKRGIGYYFRRP</sequence>
<dbReference type="Gene3D" id="3.40.50.2300">
    <property type="match status" value="1"/>
</dbReference>
<proteinExistence type="predicted"/>
<dbReference type="GO" id="GO:0006355">
    <property type="term" value="P:regulation of DNA-templated transcription"/>
    <property type="evidence" value="ECO:0007669"/>
    <property type="project" value="InterPro"/>
</dbReference>
<dbReference type="GO" id="GO:0005829">
    <property type="term" value="C:cytosol"/>
    <property type="evidence" value="ECO:0007669"/>
    <property type="project" value="TreeGrafter"/>
</dbReference>
<dbReference type="SMART" id="SM00448">
    <property type="entry name" value="REC"/>
    <property type="match status" value="1"/>
</dbReference>
<dbReference type="CDD" id="cd00383">
    <property type="entry name" value="trans_reg_C"/>
    <property type="match status" value="1"/>
</dbReference>
<feature type="domain" description="OmpR/PhoB-type" evidence="11">
    <location>
        <begin position="128"/>
        <end position="227"/>
    </location>
</feature>
<dbReference type="InterPro" id="IPR039420">
    <property type="entry name" value="WalR-like"/>
</dbReference>
<dbReference type="Gene3D" id="6.10.250.690">
    <property type="match status" value="1"/>
</dbReference>
<comment type="function">
    <text evidence="7">May play the central regulatory role in sporulation. It may be an element of the effector pathway responsible for the activation of sporulation genes in response to nutritional stress. Spo0A may act in concert with spo0H (a sigma factor) to control the expression of some genes that are critical to the sporulation process.</text>
</comment>
<dbReference type="FunFam" id="1.10.10.10:FF:000018">
    <property type="entry name" value="DNA-binding response regulator ResD"/>
    <property type="match status" value="1"/>
</dbReference>
<evidence type="ECO:0000256" key="2">
    <source>
        <dbReference type="ARBA" id="ARBA00022553"/>
    </source>
</evidence>
<dbReference type="Pfam" id="PF00486">
    <property type="entry name" value="Trans_reg_C"/>
    <property type="match status" value="1"/>
</dbReference>
<dbReference type="PANTHER" id="PTHR48111:SF40">
    <property type="entry name" value="PHOSPHATE REGULON TRANSCRIPTIONAL REGULATORY PROTEIN PHOB"/>
    <property type="match status" value="1"/>
</dbReference>
<feature type="DNA-binding region" description="OmpR/PhoB-type" evidence="9">
    <location>
        <begin position="128"/>
        <end position="227"/>
    </location>
</feature>
<evidence type="ECO:0000313" key="12">
    <source>
        <dbReference type="EMBL" id="RQD76713.1"/>
    </source>
</evidence>
<dbReference type="Gene3D" id="1.10.10.10">
    <property type="entry name" value="Winged helix-like DNA-binding domain superfamily/Winged helix DNA-binding domain"/>
    <property type="match status" value="1"/>
</dbReference>
<dbReference type="FunFam" id="3.40.50.2300:FF:000052">
    <property type="entry name" value="DNA-binding response regulator YycF"/>
    <property type="match status" value="1"/>
</dbReference>
<dbReference type="InterPro" id="IPR001789">
    <property type="entry name" value="Sig_transdc_resp-reg_receiver"/>
</dbReference>
<feature type="domain" description="Response regulatory" evidence="10">
    <location>
        <begin position="3"/>
        <end position="116"/>
    </location>
</feature>
<dbReference type="PROSITE" id="PS51755">
    <property type="entry name" value="OMPR_PHOB"/>
    <property type="match status" value="1"/>
</dbReference>
<keyword evidence="3" id="KW-0902">Two-component regulatory system</keyword>